<evidence type="ECO:0000313" key="5">
    <source>
        <dbReference type="Proteomes" id="UP000195814"/>
    </source>
</evidence>
<dbReference type="Pfam" id="PF03473">
    <property type="entry name" value="MOSC"/>
    <property type="match status" value="1"/>
</dbReference>
<dbReference type="Proteomes" id="UP000195729">
    <property type="component" value="Chromosome"/>
</dbReference>
<dbReference type="PANTHER" id="PTHR36930">
    <property type="entry name" value="METAL-SULFUR CLUSTER BIOSYNTHESIS PROTEINS YUAD-RELATED"/>
    <property type="match status" value="1"/>
</dbReference>
<sequence length="173" mass="19003">MTAVGLTDQTTGSAKKTLLAGRVLSLFTAEIAAHEMQQQASVRLIKGIGIEGDRYAKQEGRWSDRPKPEHQLTLIADEVLTDISQTLGINFSARECRRNIITEGIDLNLLIGKRISIGNTVIILATKLNHPCRYLERLIDKPVMEPLLGRSGLNCEILTGGIVFPGDEIKEAK</sequence>
<dbReference type="PROSITE" id="PS51340">
    <property type="entry name" value="MOSC"/>
    <property type="match status" value="1"/>
</dbReference>
<dbReference type="SUPFAM" id="SSF50800">
    <property type="entry name" value="PK beta-barrel domain-like"/>
    <property type="match status" value="1"/>
</dbReference>
<reference evidence="4 5" key="1">
    <citation type="submission" date="2016-05" db="EMBL/GenBank/DDBJ databases">
        <title>Complete genome sequence of two 2,5-diketo-D-glunonic acid producing strain Tatumella citrea.</title>
        <authorList>
            <person name="Duan C."/>
            <person name="Yang J."/>
            <person name="Yang S."/>
        </authorList>
    </citation>
    <scope>NUCLEOTIDE SEQUENCE [LARGE SCALE GENOMIC DNA]</scope>
    <source>
        <strain evidence="3 4">ATCC 39140</strain>
        <strain evidence="2 5">DSM 13699</strain>
    </source>
</reference>
<dbReference type="RefSeq" id="WP_087488338.1">
    <property type="nucleotide sequence ID" value="NZ_CP015579.1"/>
</dbReference>
<keyword evidence="4" id="KW-1185">Reference proteome</keyword>
<accession>A0A1Y0LIV1</accession>
<evidence type="ECO:0000313" key="3">
    <source>
        <dbReference type="EMBL" id="ARU98013.1"/>
    </source>
</evidence>
<name>A0A1Y0LIV1_TATCI</name>
<dbReference type="InterPro" id="IPR011037">
    <property type="entry name" value="Pyrv_Knase-like_insert_dom_sf"/>
</dbReference>
<dbReference type="EMBL" id="CP015579">
    <property type="protein sequence ID" value="ARU93975.1"/>
    <property type="molecule type" value="Genomic_DNA"/>
</dbReference>
<protein>
    <recommendedName>
        <fullName evidence="1">MOSC domain-containing protein</fullName>
    </recommendedName>
</protein>
<organism evidence="2 5">
    <name type="scientific">Tatumella citrea</name>
    <name type="common">Pantoea citrea</name>
    <dbReference type="NCBI Taxonomy" id="53336"/>
    <lineage>
        <taxon>Bacteria</taxon>
        <taxon>Pseudomonadati</taxon>
        <taxon>Pseudomonadota</taxon>
        <taxon>Gammaproteobacteria</taxon>
        <taxon>Enterobacterales</taxon>
        <taxon>Erwiniaceae</taxon>
        <taxon>Tatumella</taxon>
    </lineage>
</organism>
<dbReference type="PANTHER" id="PTHR36930:SF1">
    <property type="entry name" value="MOSC DOMAIN-CONTAINING PROTEIN"/>
    <property type="match status" value="1"/>
</dbReference>
<evidence type="ECO:0000313" key="4">
    <source>
        <dbReference type="Proteomes" id="UP000195729"/>
    </source>
</evidence>
<dbReference type="GO" id="GO:0003824">
    <property type="term" value="F:catalytic activity"/>
    <property type="evidence" value="ECO:0007669"/>
    <property type="project" value="InterPro"/>
</dbReference>
<dbReference type="Proteomes" id="UP000195814">
    <property type="component" value="Chromosome"/>
</dbReference>
<proteinExistence type="predicted"/>
<gene>
    <name evidence="2" type="ORF">A7K98_09405</name>
    <name evidence="3" type="ORF">A7K99_09405</name>
</gene>
<feature type="domain" description="MOSC" evidence="1">
    <location>
        <begin position="37"/>
        <end position="172"/>
    </location>
</feature>
<dbReference type="GO" id="GO:0030170">
    <property type="term" value="F:pyridoxal phosphate binding"/>
    <property type="evidence" value="ECO:0007669"/>
    <property type="project" value="InterPro"/>
</dbReference>
<dbReference type="InterPro" id="IPR005302">
    <property type="entry name" value="MoCF_Sase_C"/>
</dbReference>
<dbReference type="Gene3D" id="2.40.33.20">
    <property type="entry name" value="PK beta-barrel domain-like"/>
    <property type="match status" value="1"/>
</dbReference>
<evidence type="ECO:0000313" key="2">
    <source>
        <dbReference type="EMBL" id="ARU93975.1"/>
    </source>
</evidence>
<dbReference type="EMBL" id="CP015581">
    <property type="protein sequence ID" value="ARU98013.1"/>
    <property type="molecule type" value="Genomic_DNA"/>
</dbReference>
<dbReference type="OrthoDB" id="1550913at2"/>
<dbReference type="GO" id="GO:0030151">
    <property type="term" value="F:molybdenum ion binding"/>
    <property type="evidence" value="ECO:0007669"/>
    <property type="project" value="InterPro"/>
</dbReference>
<dbReference type="InterPro" id="IPR052716">
    <property type="entry name" value="MOSC_domain"/>
</dbReference>
<dbReference type="KEGG" id="tci:A7K98_09405"/>
<dbReference type="AlphaFoldDB" id="A0A1Y0LIV1"/>
<evidence type="ECO:0000259" key="1">
    <source>
        <dbReference type="PROSITE" id="PS51340"/>
    </source>
</evidence>